<evidence type="ECO:0000313" key="1">
    <source>
        <dbReference type="EMBL" id="HFC47275.1"/>
    </source>
</evidence>
<dbReference type="EMBL" id="DRND01000417">
    <property type="protein sequence ID" value="HFC47275.1"/>
    <property type="molecule type" value="Genomic_DNA"/>
</dbReference>
<reference evidence="1" key="1">
    <citation type="journal article" date="2020" name="mSystems">
        <title>Genome- and Community-Level Interaction Insights into Carbon Utilization and Element Cycling Functions of Hydrothermarchaeota in Hydrothermal Sediment.</title>
        <authorList>
            <person name="Zhou Z."/>
            <person name="Liu Y."/>
            <person name="Xu W."/>
            <person name="Pan J."/>
            <person name="Luo Z.H."/>
            <person name="Li M."/>
        </authorList>
    </citation>
    <scope>NUCLEOTIDE SEQUENCE [LARGE SCALE GENOMIC DNA]</scope>
    <source>
        <strain evidence="1">HyVt-503</strain>
    </source>
</reference>
<organism evidence="1">
    <name type="scientific">Dissulfuribacter thermophilus</name>
    <dbReference type="NCBI Taxonomy" id="1156395"/>
    <lineage>
        <taxon>Bacteria</taxon>
        <taxon>Pseudomonadati</taxon>
        <taxon>Thermodesulfobacteriota</taxon>
        <taxon>Dissulfuribacteria</taxon>
        <taxon>Dissulfuribacterales</taxon>
        <taxon>Dissulfuribacteraceae</taxon>
        <taxon>Dissulfuribacter</taxon>
    </lineage>
</organism>
<comment type="caution">
    <text evidence="1">The sequence shown here is derived from an EMBL/GenBank/DDBJ whole genome shotgun (WGS) entry which is preliminary data.</text>
</comment>
<name>A0A7V2WTH9_9BACT</name>
<proteinExistence type="predicted"/>
<dbReference type="Gene3D" id="2.40.160.10">
    <property type="entry name" value="Porin"/>
    <property type="match status" value="1"/>
</dbReference>
<protein>
    <submittedName>
        <fullName evidence="1">Uncharacterized protein</fullName>
    </submittedName>
</protein>
<dbReference type="InterPro" id="IPR023614">
    <property type="entry name" value="Porin_dom_sf"/>
</dbReference>
<gene>
    <name evidence="1" type="ORF">ENJ63_05260</name>
</gene>
<accession>A0A7V2WTH9</accession>
<sequence>MERVRFRQMALIFSLVLLGLIILPKALKAGPLMEFGDEGYIQLDFKLQGIADYADFGSGLKGDDDRWDLNLRRTRISLTGFLNDTWGAKFQT</sequence>
<dbReference type="Proteomes" id="UP000885797">
    <property type="component" value="Unassembled WGS sequence"/>
</dbReference>
<dbReference type="AlphaFoldDB" id="A0A7V2WTH9"/>